<organism evidence="2">
    <name type="scientific">uncultured Anaerotruncus sp</name>
    <dbReference type="NCBI Taxonomy" id="905011"/>
    <lineage>
        <taxon>Bacteria</taxon>
        <taxon>Bacillati</taxon>
        <taxon>Bacillota</taxon>
        <taxon>Clostridia</taxon>
        <taxon>Eubacteriales</taxon>
        <taxon>Oscillospiraceae</taxon>
        <taxon>Anaerotruncus</taxon>
        <taxon>environmental samples</taxon>
    </lineage>
</organism>
<dbReference type="InterPro" id="IPR011335">
    <property type="entry name" value="Restrct_endonuc-II-like"/>
</dbReference>
<evidence type="ECO:0000313" key="2">
    <source>
        <dbReference type="EMBL" id="VYS75638.1"/>
    </source>
</evidence>
<reference evidence="2" key="1">
    <citation type="submission" date="2019-11" db="EMBL/GenBank/DDBJ databases">
        <authorList>
            <person name="Feng L."/>
        </authorList>
    </citation>
    <scope>NUCLEOTIDE SEQUENCE</scope>
    <source>
        <strain evidence="2">AundefinedLFYP135</strain>
    </source>
</reference>
<proteinExistence type="predicted"/>
<dbReference type="Gene3D" id="3.40.50.10130">
    <property type="match status" value="1"/>
</dbReference>
<dbReference type="GO" id="GO:0006259">
    <property type="term" value="P:DNA metabolic process"/>
    <property type="evidence" value="ECO:0007669"/>
    <property type="project" value="UniProtKB-ARBA"/>
</dbReference>
<dbReference type="SUPFAM" id="SSF52980">
    <property type="entry name" value="Restriction endonuclease-like"/>
    <property type="match status" value="1"/>
</dbReference>
<dbReference type="GO" id="GO:0003677">
    <property type="term" value="F:DNA binding"/>
    <property type="evidence" value="ECO:0007669"/>
    <property type="project" value="InterPro"/>
</dbReference>
<accession>A0A6N2R581</accession>
<gene>
    <name evidence="2" type="ORF">AULFYP135_00215</name>
</gene>
<feature type="domain" description="ERCC4" evidence="1">
    <location>
        <begin position="20"/>
        <end position="151"/>
    </location>
</feature>
<protein>
    <recommendedName>
        <fullName evidence="1">ERCC4 domain-containing protein</fullName>
    </recommendedName>
</protein>
<dbReference type="EMBL" id="CACRSL010000003">
    <property type="protein sequence ID" value="VYS75638.1"/>
    <property type="molecule type" value="Genomic_DNA"/>
</dbReference>
<dbReference type="InterPro" id="IPR006166">
    <property type="entry name" value="ERCC4_domain"/>
</dbReference>
<dbReference type="Pfam" id="PF02732">
    <property type="entry name" value="ERCC4"/>
    <property type="match status" value="1"/>
</dbReference>
<name>A0A6N2R581_9FIRM</name>
<dbReference type="AlphaFoldDB" id="A0A6N2R581"/>
<evidence type="ECO:0000259" key="1">
    <source>
        <dbReference type="Pfam" id="PF02732"/>
    </source>
</evidence>
<sequence>MGKYSPFALEKALSSLTLLVDTREQDTPALRERLRSCGLPHRREKLDFGDYSCAYVDQDGEEQSLAGVVAIERKMSLDELCLCFGKDRPRFEREFQRAKEAGARLYLLVEDASWEDVLHGRYRSRMKPAALLASLLAWQERYDLRVVFCRRETTGVLLHKILRYALKVRLEGEG</sequence>
<dbReference type="GO" id="GO:0004518">
    <property type="term" value="F:nuclease activity"/>
    <property type="evidence" value="ECO:0007669"/>
    <property type="project" value="InterPro"/>
</dbReference>